<keyword evidence="4" id="KW-1185">Reference proteome</keyword>
<keyword evidence="1" id="KW-1133">Transmembrane helix</keyword>
<dbReference type="Pfam" id="PF10882">
    <property type="entry name" value="bPH_5"/>
    <property type="match status" value="1"/>
</dbReference>
<dbReference type="EMBL" id="JAENIK010000011">
    <property type="protein sequence ID" value="MBK1816920.1"/>
    <property type="molecule type" value="Genomic_DNA"/>
</dbReference>
<dbReference type="Proteomes" id="UP000600139">
    <property type="component" value="Unassembled WGS sequence"/>
</dbReference>
<proteinExistence type="predicted"/>
<reference evidence="3" key="1">
    <citation type="submission" date="2021-01" db="EMBL/GenBank/DDBJ databases">
        <title>Modified the classification status of verrucomicrobia.</title>
        <authorList>
            <person name="Feng X."/>
        </authorList>
    </citation>
    <scope>NUCLEOTIDE SEQUENCE</scope>
    <source>
        <strain evidence="3">JCM 18052</strain>
    </source>
</reference>
<accession>A0A934VC91</accession>
<dbReference type="InterPro" id="IPR027783">
    <property type="entry name" value="Bacterial_PH-related"/>
</dbReference>
<protein>
    <recommendedName>
        <fullName evidence="2">Bacterial Pleckstrin homology domain-containing protein</fullName>
    </recommendedName>
</protein>
<evidence type="ECO:0000313" key="4">
    <source>
        <dbReference type="Proteomes" id="UP000600139"/>
    </source>
</evidence>
<keyword evidence="1" id="KW-0812">Transmembrane</keyword>
<dbReference type="RefSeq" id="WP_200351843.1">
    <property type="nucleotide sequence ID" value="NZ_BAABHZ010000006.1"/>
</dbReference>
<name>A0A934VC91_9BACT</name>
<gene>
    <name evidence="3" type="ORF">JIN84_14940</name>
</gene>
<keyword evidence="1" id="KW-0472">Membrane</keyword>
<comment type="caution">
    <text evidence="3">The sequence shown here is derived from an EMBL/GenBank/DDBJ whole genome shotgun (WGS) entry which is preliminary data.</text>
</comment>
<evidence type="ECO:0000256" key="1">
    <source>
        <dbReference type="SAM" id="Phobius"/>
    </source>
</evidence>
<dbReference type="AlphaFoldDB" id="A0A934VC91"/>
<feature type="transmembrane region" description="Helical" evidence="1">
    <location>
        <begin position="44"/>
        <end position="63"/>
    </location>
</feature>
<sequence length="160" mass="17706">MKTYKAPWGTALKVISGFLVLLTIGLVAGPLILPDVIPRFDSGWLLPVFVAALLPFMVLGYEVTEEAILIRRPFWKTRLSRKGLMSATVEPRAMSRSIRTCGNGGGFSFTGWYWKSGMGTFRAYVTDLDRTVVLRFEKRTVVVSPGEPEDFVDALSKGNG</sequence>
<evidence type="ECO:0000259" key="2">
    <source>
        <dbReference type="Pfam" id="PF10882"/>
    </source>
</evidence>
<feature type="domain" description="Bacterial Pleckstrin homology" evidence="2">
    <location>
        <begin position="60"/>
        <end position="156"/>
    </location>
</feature>
<evidence type="ECO:0000313" key="3">
    <source>
        <dbReference type="EMBL" id="MBK1816920.1"/>
    </source>
</evidence>
<feature type="transmembrane region" description="Helical" evidence="1">
    <location>
        <begin position="12"/>
        <end position="32"/>
    </location>
</feature>
<organism evidence="3 4">
    <name type="scientific">Luteolibacter yonseiensis</name>
    <dbReference type="NCBI Taxonomy" id="1144680"/>
    <lineage>
        <taxon>Bacteria</taxon>
        <taxon>Pseudomonadati</taxon>
        <taxon>Verrucomicrobiota</taxon>
        <taxon>Verrucomicrobiia</taxon>
        <taxon>Verrucomicrobiales</taxon>
        <taxon>Verrucomicrobiaceae</taxon>
        <taxon>Luteolibacter</taxon>
    </lineage>
</organism>